<dbReference type="AlphaFoldDB" id="A0A1M6LC12"/>
<protein>
    <submittedName>
        <fullName evidence="1">Uncharacterized protein</fullName>
    </submittedName>
</protein>
<dbReference type="EMBL" id="LT670844">
    <property type="protein sequence ID" value="SHJ68727.1"/>
    <property type="molecule type" value="Genomic_DNA"/>
</dbReference>
<sequence length="75" mass="8412">MMPTPNLRSEAFLTATEKAVDNARAKAEIAIEKILLGLEHDTLLRIDQVQVDTRNFANCNVEIFFVEKPPPSNQS</sequence>
<organism evidence="1 2">
    <name type="scientific">Bradyrhizobium lablabi</name>
    <dbReference type="NCBI Taxonomy" id="722472"/>
    <lineage>
        <taxon>Bacteria</taxon>
        <taxon>Pseudomonadati</taxon>
        <taxon>Pseudomonadota</taxon>
        <taxon>Alphaproteobacteria</taxon>
        <taxon>Hyphomicrobiales</taxon>
        <taxon>Nitrobacteraceae</taxon>
        <taxon>Bradyrhizobium</taxon>
    </lineage>
</organism>
<gene>
    <name evidence="1" type="ORF">SAMN05444159_1233</name>
</gene>
<evidence type="ECO:0000313" key="1">
    <source>
        <dbReference type="EMBL" id="SHJ68727.1"/>
    </source>
</evidence>
<name>A0A1M6LC12_9BRAD</name>
<reference evidence="1 2" key="1">
    <citation type="submission" date="2016-11" db="EMBL/GenBank/DDBJ databases">
        <authorList>
            <person name="Jaros S."/>
            <person name="Januszkiewicz K."/>
            <person name="Wedrychowicz H."/>
        </authorList>
    </citation>
    <scope>NUCLEOTIDE SEQUENCE [LARGE SCALE GENOMIC DNA]</scope>
    <source>
        <strain evidence="1 2">GAS499</strain>
    </source>
</reference>
<proteinExistence type="predicted"/>
<accession>A0A1M6LC12</accession>
<dbReference type="Proteomes" id="UP000189935">
    <property type="component" value="Chromosome I"/>
</dbReference>
<dbReference type="RefSeq" id="WP_079537381.1">
    <property type="nucleotide sequence ID" value="NZ_LT670844.1"/>
</dbReference>
<evidence type="ECO:0000313" key="2">
    <source>
        <dbReference type="Proteomes" id="UP000189935"/>
    </source>
</evidence>